<comment type="cofactor">
    <cofactor evidence="8">
        <name>dipyrromethane</name>
        <dbReference type="ChEBI" id="CHEBI:60342"/>
    </cofactor>
    <text evidence="8">Binds 1 dipyrromethane group covalently.</text>
</comment>
<comment type="subunit">
    <text evidence="4 8">Monomer.</text>
</comment>
<dbReference type="EC" id="2.5.1.61" evidence="8"/>
<feature type="domain" description="Porphobilinogen deaminase C-terminal" evidence="10">
    <location>
        <begin position="224"/>
        <end position="292"/>
    </location>
</feature>
<comment type="pathway">
    <text evidence="2">Porphyrin-containing compound metabolism; protoporphyrin-IX biosynthesis; coproporphyrinogen-III from 5-aminolevulinate: step 2/4.</text>
</comment>
<dbReference type="Pfam" id="PF01379">
    <property type="entry name" value="Porphobil_deam"/>
    <property type="match status" value="1"/>
</dbReference>
<dbReference type="Gene3D" id="3.30.160.40">
    <property type="entry name" value="Porphobilinogen deaminase, C-terminal domain"/>
    <property type="match status" value="1"/>
</dbReference>
<dbReference type="GO" id="GO:0004418">
    <property type="term" value="F:hydroxymethylbilane synthase activity"/>
    <property type="evidence" value="ECO:0007669"/>
    <property type="project" value="UniProtKB-UniRule"/>
</dbReference>
<dbReference type="InterPro" id="IPR022418">
    <property type="entry name" value="Porphobilinogen_deaminase_C"/>
</dbReference>
<evidence type="ECO:0000256" key="6">
    <source>
        <dbReference type="ARBA" id="ARBA00023244"/>
    </source>
</evidence>
<dbReference type="InterPro" id="IPR022417">
    <property type="entry name" value="Porphobilin_deaminase_N"/>
</dbReference>
<evidence type="ECO:0000313" key="12">
    <source>
        <dbReference type="Proteomes" id="UP000664795"/>
    </source>
</evidence>
<evidence type="ECO:0000256" key="7">
    <source>
        <dbReference type="ARBA" id="ARBA00048169"/>
    </source>
</evidence>
<evidence type="ECO:0000256" key="8">
    <source>
        <dbReference type="HAMAP-Rule" id="MF_00260"/>
    </source>
</evidence>
<dbReference type="InterPro" id="IPR000860">
    <property type="entry name" value="HemC"/>
</dbReference>
<dbReference type="InterPro" id="IPR036803">
    <property type="entry name" value="Porphobilinogen_deaminase_C_sf"/>
</dbReference>
<protein>
    <recommendedName>
        <fullName evidence="8">Porphobilinogen deaminase</fullName>
        <shortName evidence="8">PBG</shortName>
        <ecNumber evidence="8">2.5.1.61</ecNumber>
    </recommendedName>
    <alternativeName>
        <fullName evidence="8">Hydroxymethylbilane synthase</fullName>
        <shortName evidence="8">HMBS</shortName>
    </alternativeName>
    <alternativeName>
        <fullName evidence="8">Pre-uroporphyrinogen synthase</fullName>
    </alternativeName>
</protein>
<evidence type="ECO:0000259" key="10">
    <source>
        <dbReference type="Pfam" id="PF03900"/>
    </source>
</evidence>
<dbReference type="PIRSF" id="PIRSF001438">
    <property type="entry name" value="4pyrrol_synth_OHMeBilane_synth"/>
    <property type="match status" value="1"/>
</dbReference>
<dbReference type="PANTHER" id="PTHR11557:SF0">
    <property type="entry name" value="PORPHOBILINOGEN DEAMINASE"/>
    <property type="match status" value="1"/>
</dbReference>
<evidence type="ECO:0000259" key="9">
    <source>
        <dbReference type="Pfam" id="PF01379"/>
    </source>
</evidence>
<keyword evidence="12" id="KW-1185">Reference proteome</keyword>
<dbReference type="Gene3D" id="3.40.190.10">
    <property type="entry name" value="Periplasmic binding protein-like II"/>
    <property type="match status" value="2"/>
</dbReference>
<comment type="miscellaneous">
    <text evidence="8">The porphobilinogen subunits are added to the dipyrromethane group.</text>
</comment>
<keyword evidence="6 8" id="KW-0627">Porphyrin biosynthesis</keyword>
<reference evidence="11 12" key="1">
    <citation type="submission" date="2021-03" db="EMBL/GenBank/DDBJ databases">
        <title>Fibrella sp. HMF5036 genome sequencing and assembly.</title>
        <authorList>
            <person name="Kang H."/>
            <person name="Kim H."/>
            <person name="Bae S."/>
            <person name="Joh K."/>
        </authorList>
    </citation>
    <scope>NUCLEOTIDE SEQUENCE [LARGE SCALE GENOMIC DNA]</scope>
    <source>
        <strain evidence="11 12">HMF5036</strain>
    </source>
</reference>
<keyword evidence="5 8" id="KW-0808">Transferase</keyword>
<dbReference type="Pfam" id="PF03900">
    <property type="entry name" value="Porphobil_deamC"/>
    <property type="match status" value="1"/>
</dbReference>
<dbReference type="NCBIfam" id="TIGR00212">
    <property type="entry name" value="hemC"/>
    <property type="match status" value="1"/>
</dbReference>
<sequence length="307" mass="33541">MHIRIGTRSSRLALWQAEYIQQLLEGGGVTSELVLIETKGDQILDRSLSKIGSKGIFTQELEDQLRSRQIDIAVHSAKDLQSSLAPDLSIIAFTERERVNDVLVSRDPSLSLTSGHPFVIGTSSTRRVAMLKHYCPHIKVVDMRGNLQTRLRKLDEGQCDALLLAYAGVHRMHYDDLIAEFLPIEDFTPAVGQGSVAIEVADTLALDKMDVVRKLTNHEPTEACLTAERAFLRRLEGGCSIPVFALATGTADAITLTGGLINLDGNDLLRETFTGPRAQAEHLGNELAEAILARGGDVILQAIRATL</sequence>
<dbReference type="EMBL" id="JAFMYU010000015">
    <property type="protein sequence ID" value="MBO0932894.1"/>
    <property type="molecule type" value="Genomic_DNA"/>
</dbReference>
<dbReference type="HAMAP" id="MF_00260">
    <property type="entry name" value="Porphobil_deam"/>
    <property type="match status" value="1"/>
</dbReference>
<dbReference type="FunFam" id="3.40.190.10:FF:000005">
    <property type="entry name" value="Porphobilinogen deaminase"/>
    <property type="match status" value="1"/>
</dbReference>
<evidence type="ECO:0000256" key="4">
    <source>
        <dbReference type="ARBA" id="ARBA00011245"/>
    </source>
</evidence>
<dbReference type="GO" id="GO:0006782">
    <property type="term" value="P:protoporphyrinogen IX biosynthetic process"/>
    <property type="evidence" value="ECO:0007669"/>
    <property type="project" value="UniProtKB-UniRule"/>
</dbReference>
<evidence type="ECO:0000313" key="11">
    <source>
        <dbReference type="EMBL" id="MBO0932894.1"/>
    </source>
</evidence>
<comment type="similarity">
    <text evidence="3 8">Belongs to the HMBS family.</text>
</comment>
<evidence type="ECO:0000256" key="1">
    <source>
        <dbReference type="ARBA" id="ARBA00002869"/>
    </source>
</evidence>
<comment type="caution">
    <text evidence="11">The sequence shown here is derived from an EMBL/GenBank/DDBJ whole genome shotgun (WGS) entry which is preliminary data.</text>
</comment>
<gene>
    <name evidence="8 11" type="primary">hemC</name>
    <name evidence="11" type="ORF">J2I48_17930</name>
</gene>
<dbReference type="RefSeq" id="WP_207336855.1">
    <property type="nucleotide sequence ID" value="NZ_JAFMYU010000015.1"/>
</dbReference>
<evidence type="ECO:0000256" key="5">
    <source>
        <dbReference type="ARBA" id="ARBA00022679"/>
    </source>
</evidence>
<organism evidence="11 12">
    <name type="scientific">Fibrella aquatilis</name>
    <dbReference type="NCBI Taxonomy" id="2817059"/>
    <lineage>
        <taxon>Bacteria</taxon>
        <taxon>Pseudomonadati</taxon>
        <taxon>Bacteroidota</taxon>
        <taxon>Cytophagia</taxon>
        <taxon>Cytophagales</taxon>
        <taxon>Spirosomataceae</taxon>
        <taxon>Fibrella</taxon>
    </lineage>
</organism>
<comment type="catalytic activity">
    <reaction evidence="7 8">
        <text>4 porphobilinogen + H2O = hydroxymethylbilane + 4 NH4(+)</text>
        <dbReference type="Rhea" id="RHEA:13185"/>
        <dbReference type="ChEBI" id="CHEBI:15377"/>
        <dbReference type="ChEBI" id="CHEBI:28938"/>
        <dbReference type="ChEBI" id="CHEBI:57845"/>
        <dbReference type="ChEBI" id="CHEBI:58126"/>
        <dbReference type="EC" id="2.5.1.61"/>
    </reaction>
</comment>
<dbReference type="AlphaFoldDB" id="A0A939G939"/>
<dbReference type="PRINTS" id="PR00151">
    <property type="entry name" value="PORPHBDMNASE"/>
</dbReference>
<proteinExistence type="inferred from homology"/>
<dbReference type="SUPFAM" id="SSF53850">
    <property type="entry name" value="Periplasmic binding protein-like II"/>
    <property type="match status" value="1"/>
</dbReference>
<name>A0A939G939_9BACT</name>
<dbReference type="PANTHER" id="PTHR11557">
    <property type="entry name" value="PORPHOBILINOGEN DEAMINASE"/>
    <property type="match status" value="1"/>
</dbReference>
<evidence type="ECO:0000256" key="3">
    <source>
        <dbReference type="ARBA" id="ARBA00005638"/>
    </source>
</evidence>
<evidence type="ECO:0000256" key="2">
    <source>
        <dbReference type="ARBA" id="ARBA00004735"/>
    </source>
</evidence>
<comment type="function">
    <text evidence="1 8">Tetrapolymerization of the monopyrrole PBG into the hydroxymethylbilane pre-uroporphyrinogen in several discrete steps.</text>
</comment>
<dbReference type="SUPFAM" id="SSF54782">
    <property type="entry name" value="Porphobilinogen deaminase (hydroxymethylbilane synthase), C-terminal domain"/>
    <property type="match status" value="1"/>
</dbReference>
<feature type="modified residue" description="S-(dipyrrolylmethanemethyl)cysteine" evidence="8">
    <location>
        <position position="239"/>
    </location>
</feature>
<feature type="domain" description="Porphobilinogen deaminase N-terminal" evidence="9">
    <location>
        <begin position="3"/>
        <end position="202"/>
    </location>
</feature>
<dbReference type="GO" id="GO:0005737">
    <property type="term" value="C:cytoplasm"/>
    <property type="evidence" value="ECO:0007669"/>
    <property type="project" value="UniProtKB-UniRule"/>
</dbReference>
<accession>A0A939G939</accession>
<dbReference type="Proteomes" id="UP000664795">
    <property type="component" value="Unassembled WGS sequence"/>
</dbReference>